<evidence type="ECO:0000256" key="1">
    <source>
        <dbReference type="SAM" id="Coils"/>
    </source>
</evidence>
<dbReference type="STRING" id="1499967.U27_02988"/>
<organism evidence="3 4">
    <name type="scientific">Vecturithrix granuli</name>
    <dbReference type="NCBI Taxonomy" id="1499967"/>
    <lineage>
        <taxon>Bacteria</taxon>
        <taxon>Candidatus Moduliflexota</taxon>
        <taxon>Candidatus Vecturitrichia</taxon>
        <taxon>Candidatus Vecturitrichales</taxon>
        <taxon>Candidatus Vecturitrichaceae</taxon>
        <taxon>Candidatus Vecturithrix</taxon>
    </lineage>
</organism>
<keyword evidence="4" id="KW-1185">Reference proteome</keyword>
<evidence type="ECO:0000313" key="4">
    <source>
        <dbReference type="Proteomes" id="UP000030661"/>
    </source>
</evidence>
<dbReference type="AlphaFoldDB" id="A0A081BUM1"/>
<evidence type="ECO:0000313" key="3">
    <source>
        <dbReference type="EMBL" id="GAK56026.1"/>
    </source>
</evidence>
<dbReference type="Proteomes" id="UP000030661">
    <property type="component" value="Unassembled WGS sequence"/>
</dbReference>
<dbReference type="HOGENOM" id="CLU_131990_0_0_0"/>
<dbReference type="eggNOG" id="COG1669">
    <property type="taxonomic scope" value="Bacteria"/>
</dbReference>
<proteinExistence type="predicted"/>
<reference evidence="3 4" key="1">
    <citation type="journal article" date="2015" name="PeerJ">
        <title>First genomic representation of candidate bacterial phylum KSB3 points to enhanced environmental sensing as a trigger of wastewater bulking.</title>
        <authorList>
            <person name="Sekiguchi Y."/>
            <person name="Ohashi A."/>
            <person name="Parks D.H."/>
            <person name="Yamauchi T."/>
            <person name="Tyson G.W."/>
            <person name="Hugenholtz P."/>
        </authorList>
    </citation>
    <scope>NUCLEOTIDE SEQUENCE [LARGE SCALE GENOMIC DNA]</scope>
</reference>
<accession>A0A081BUM1</accession>
<feature type="coiled-coil region" evidence="1">
    <location>
        <begin position="5"/>
        <end position="39"/>
    </location>
</feature>
<feature type="domain" description="HepT-like" evidence="2">
    <location>
        <begin position="47"/>
        <end position="154"/>
    </location>
</feature>
<dbReference type="Pfam" id="PF20797">
    <property type="entry name" value="HepT-like_2"/>
    <property type="match status" value="1"/>
</dbReference>
<dbReference type="EMBL" id="DF820464">
    <property type="protein sequence ID" value="GAK56026.1"/>
    <property type="molecule type" value="Genomic_DNA"/>
</dbReference>
<protein>
    <submittedName>
        <fullName evidence="3">Putative toxin-antitoxin system, antitoxin component</fullName>
    </submittedName>
</protein>
<dbReference type="InterPro" id="IPR048769">
    <property type="entry name" value="HepT-like_dom"/>
</dbReference>
<gene>
    <name evidence="3" type="ORF">U27_02988</name>
</gene>
<evidence type="ECO:0000259" key="2">
    <source>
        <dbReference type="Pfam" id="PF20797"/>
    </source>
</evidence>
<name>A0A081BUM1_VECG1</name>
<keyword evidence="1" id="KW-0175">Coiled coil</keyword>
<sequence>MKYNLELLKADVLDELKKLDRLEQEFSAVEAMLDKSSENMPLYDRSAIGYYLHSFYNGCENIFRSVARFFENDLGPDTWHSDLLKRMKLVIPGFRPAVIDEELFTLLDDFRAFRHKFRHSYTFELDWEKEQLVARKFQKTSRLFHQQVIHFLETLEEIEQSDRLQECESSAFAVKDEL</sequence>